<evidence type="ECO:0008006" key="4">
    <source>
        <dbReference type="Google" id="ProtNLM"/>
    </source>
</evidence>
<accession>A0A318HS48</accession>
<keyword evidence="3" id="KW-1185">Reference proteome</keyword>
<organism evidence="2 3">
    <name type="scientific">Hoylesella shahii DSM 15611 = JCM 12083</name>
    <dbReference type="NCBI Taxonomy" id="1122991"/>
    <lineage>
        <taxon>Bacteria</taxon>
        <taxon>Pseudomonadati</taxon>
        <taxon>Bacteroidota</taxon>
        <taxon>Bacteroidia</taxon>
        <taxon>Bacteroidales</taxon>
        <taxon>Prevotellaceae</taxon>
        <taxon>Hoylesella</taxon>
    </lineage>
</organism>
<keyword evidence="1" id="KW-0732">Signal</keyword>
<feature type="chain" id="PRO_5016455424" description="WD40 repeat protein" evidence="1">
    <location>
        <begin position="19"/>
        <end position="306"/>
    </location>
</feature>
<name>A0A318HS48_9BACT</name>
<dbReference type="RefSeq" id="WP_025816001.1">
    <property type="nucleotide sequence ID" value="NZ_BAIZ01000016.1"/>
</dbReference>
<dbReference type="AlphaFoldDB" id="A0A318HS48"/>
<evidence type="ECO:0000256" key="1">
    <source>
        <dbReference type="SAM" id="SignalP"/>
    </source>
</evidence>
<dbReference type="SUPFAM" id="SSF69304">
    <property type="entry name" value="Tricorn protease N-terminal domain"/>
    <property type="match status" value="1"/>
</dbReference>
<dbReference type="STRING" id="1122991.GCA_000613445_01863"/>
<reference evidence="2 3" key="1">
    <citation type="submission" date="2018-05" db="EMBL/GenBank/DDBJ databases">
        <title>Genomic Encyclopedia of Type Strains, Phase I: the one thousand microbial genomes (KMG-I) project.</title>
        <authorList>
            <person name="Kyrpides N."/>
        </authorList>
    </citation>
    <scope>NUCLEOTIDE SEQUENCE [LARGE SCALE GENOMIC DNA]</scope>
    <source>
        <strain evidence="2 3">DSM 15611</strain>
    </source>
</reference>
<dbReference type="InterPro" id="IPR011042">
    <property type="entry name" value="6-blade_b-propeller_TolB-like"/>
</dbReference>
<evidence type="ECO:0000313" key="3">
    <source>
        <dbReference type="Proteomes" id="UP000248314"/>
    </source>
</evidence>
<gene>
    <name evidence="2" type="ORF">EJ73_01740</name>
</gene>
<dbReference type="Gene3D" id="2.120.10.30">
    <property type="entry name" value="TolB, C-terminal domain"/>
    <property type="match status" value="2"/>
</dbReference>
<dbReference type="Pfam" id="PF07676">
    <property type="entry name" value="PD40"/>
    <property type="match status" value="1"/>
</dbReference>
<comment type="caution">
    <text evidence="2">The sequence shown here is derived from an EMBL/GenBank/DDBJ whole genome shotgun (WGS) entry which is preliminary data.</text>
</comment>
<sequence length="306" mass="32683">MRKLLLAFAATLSVGAGAQVFNVNSLAPVALPPDVGSKVVAISGQGDFLLLTADDNRGLTKLDLNSGKAQNISLAAGAGYDARVSPDGKRVVYRENSFTAGRLRMVSLHSINLETGKSQELVAPTRSLQGVSINNQAAMPVTRGQVAAKGFESKVSNKNGVVLSINNRQLMISRNGKTHNLSPNGKDKSYLWPSLSPNGTKILYYVGAEGTFVCNLDGTDVRPLGVIRAPQWWDDNTVVGMYDEDDGDFVYASHIVATNLQGQKQTLTPDSLIAMYPKVATKAGKIVFSTPNGKAYVMNVTKSLQP</sequence>
<feature type="signal peptide" evidence="1">
    <location>
        <begin position="1"/>
        <end position="18"/>
    </location>
</feature>
<dbReference type="OrthoDB" id="1075535at2"/>
<dbReference type="Proteomes" id="UP000248314">
    <property type="component" value="Unassembled WGS sequence"/>
</dbReference>
<evidence type="ECO:0000313" key="2">
    <source>
        <dbReference type="EMBL" id="PXX21335.1"/>
    </source>
</evidence>
<dbReference type="InterPro" id="IPR011659">
    <property type="entry name" value="WD40"/>
</dbReference>
<dbReference type="EMBL" id="QJJX01000020">
    <property type="protein sequence ID" value="PXX21335.1"/>
    <property type="molecule type" value="Genomic_DNA"/>
</dbReference>
<proteinExistence type="predicted"/>
<protein>
    <recommendedName>
        <fullName evidence="4">WD40 repeat protein</fullName>
    </recommendedName>
</protein>